<gene>
    <name evidence="3" type="ORF">A2893_00590</name>
</gene>
<dbReference type="AlphaFoldDB" id="A0A1F8BIU1"/>
<feature type="compositionally biased region" description="Polar residues" evidence="1">
    <location>
        <begin position="1"/>
        <end position="21"/>
    </location>
</feature>
<protein>
    <recommendedName>
        <fullName evidence="5">DUF5673 domain-containing protein</fullName>
    </recommendedName>
</protein>
<accession>A0A1F8BIU1</accession>
<reference evidence="3 4" key="1">
    <citation type="journal article" date="2016" name="Nat. Commun.">
        <title>Thousands of microbial genomes shed light on interconnected biogeochemical processes in an aquifer system.</title>
        <authorList>
            <person name="Anantharaman K."/>
            <person name="Brown C.T."/>
            <person name="Hug L.A."/>
            <person name="Sharon I."/>
            <person name="Castelle C.J."/>
            <person name="Probst A.J."/>
            <person name="Thomas B.C."/>
            <person name="Singh A."/>
            <person name="Wilkins M.J."/>
            <person name="Karaoz U."/>
            <person name="Brodie E.L."/>
            <person name="Williams K.H."/>
            <person name="Hubbard S.S."/>
            <person name="Banfield J.F."/>
        </authorList>
    </citation>
    <scope>NUCLEOTIDE SEQUENCE [LARGE SCALE GENOMIC DNA]</scope>
</reference>
<feature type="transmembrane region" description="Helical" evidence="2">
    <location>
        <begin position="48"/>
        <end position="66"/>
    </location>
</feature>
<keyword evidence="2" id="KW-0472">Membrane</keyword>
<proteinExistence type="predicted"/>
<sequence length="183" mass="21123">MSETTTKPNIQDQTSTQNPSAEQKIELEKELLGWKAASRPFKRRDKQFWTTIIAIAAIFGLILFLVEGVMPVILIISLIFLFYVLSTVEPENIQYSITNKGVKIVGQRTDWEVLTKFWFTRRHDSEILVFEMSVLPGRLELVILPKDKEKIKTLLTTYLKEEESPPSNIDRAANYFSRFLPQG</sequence>
<evidence type="ECO:0008006" key="5">
    <source>
        <dbReference type="Google" id="ProtNLM"/>
    </source>
</evidence>
<name>A0A1F8BIU1_9BACT</name>
<evidence type="ECO:0000313" key="3">
    <source>
        <dbReference type="EMBL" id="OGM63986.1"/>
    </source>
</evidence>
<dbReference type="STRING" id="1802521.A2893_00590"/>
<keyword evidence="2" id="KW-1133">Transmembrane helix</keyword>
<organism evidence="3 4">
    <name type="scientific">Candidatus Woesebacteria bacterium RIFCSPLOWO2_01_FULL_39_25</name>
    <dbReference type="NCBI Taxonomy" id="1802521"/>
    <lineage>
        <taxon>Bacteria</taxon>
        <taxon>Candidatus Woeseibacteriota</taxon>
    </lineage>
</organism>
<feature type="transmembrane region" description="Helical" evidence="2">
    <location>
        <begin position="72"/>
        <end position="88"/>
    </location>
</feature>
<evidence type="ECO:0000256" key="1">
    <source>
        <dbReference type="SAM" id="MobiDB-lite"/>
    </source>
</evidence>
<evidence type="ECO:0000313" key="4">
    <source>
        <dbReference type="Proteomes" id="UP000176725"/>
    </source>
</evidence>
<dbReference type="Proteomes" id="UP000176725">
    <property type="component" value="Unassembled WGS sequence"/>
</dbReference>
<keyword evidence="2" id="KW-0812">Transmembrane</keyword>
<evidence type="ECO:0000256" key="2">
    <source>
        <dbReference type="SAM" id="Phobius"/>
    </source>
</evidence>
<dbReference type="EMBL" id="MGHH01000014">
    <property type="protein sequence ID" value="OGM63986.1"/>
    <property type="molecule type" value="Genomic_DNA"/>
</dbReference>
<comment type="caution">
    <text evidence="3">The sequence shown here is derived from an EMBL/GenBank/DDBJ whole genome shotgun (WGS) entry which is preliminary data.</text>
</comment>
<feature type="region of interest" description="Disordered" evidence="1">
    <location>
        <begin position="1"/>
        <end position="22"/>
    </location>
</feature>